<dbReference type="InterPro" id="IPR003736">
    <property type="entry name" value="PAAI_dom"/>
</dbReference>
<accession>A0A5C8P218</accession>
<dbReference type="InterPro" id="IPR006683">
    <property type="entry name" value="Thioestr_dom"/>
</dbReference>
<dbReference type="OrthoDB" id="4717506at2"/>
<dbReference type="PANTHER" id="PTHR21660:SF1">
    <property type="entry name" value="ACYL-COENZYME A THIOESTERASE 13"/>
    <property type="match status" value="1"/>
</dbReference>
<evidence type="ECO:0000256" key="1">
    <source>
        <dbReference type="ARBA" id="ARBA00008324"/>
    </source>
</evidence>
<organism evidence="4 5">
    <name type="scientific">Zeimonas arvi</name>
    <dbReference type="NCBI Taxonomy" id="2498847"/>
    <lineage>
        <taxon>Bacteria</taxon>
        <taxon>Pseudomonadati</taxon>
        <taxon>Pseudomonadota</taxon>
        <taxon>Betaproteobacteria</taxon>
        <taxon>Burkholderiales</taxon>
        <taxon>Burkholderiaceae</taxon>
        <taxon>Zeimonas</taxon>
    </lineage>
</organism>
<dbReference type="Pfam" id="PF03061">
    <property type="entry name" value="4HBT"/>
    <property type="match status" value="1"/>
</dbReference>
<dbReference type="EMBL" id="VDUY01000002">
    <property type="protein sequence ID" value="TXL67422.1"/>
    <property type="molecule type" value="Genomic_DNA"/>
</dbReference>
<reference evidence="4 5" key="1">
    <citation type="submission" date="2019-06" db="EMBL/GenBank/DDBJ databases">
        <title>Quisquiliibacterium sp. nov., isolated from a maize field.</title>
        <authorList>
            <person name="Lin S.-Y."/>
            <person name="Tsai C.-F."/>
            <person name="Young C.-C."/>
        </authorList>
    </citation>
    <scope>NUCLEOTIDE SEQUENCE [LARGE SCALE GENOMIC DNA]</scope>
    <source>
        <strain evidence="4 5">CC-CFT501</strain>
    </source>
</reference>
<dbReference type="Proteomes" id="UP000321548">
    <property type="component" value="Unassembled WGS sequence"/>
</dbReference>
<dbReference type="AlphaFoldDB" id="A0A5C8P218"/>
<dbReference type="PANTHER" id="PTHR21660">
    <property type="entry name" value="THIOESTERASE SUPERFAMILY MEMBER-RELATED"/>
    <property type="match status" value="1"/>
</dbReference>
<evidence type="ECO:0000259" key="3">
    <source>
        <dbReference type="Pfam" id="PF03061"/>
    </source>
</evidence>
<evidence type="ECO:0000256" key="2">
    <source>
        <dbReference type="ARBA" id="ARBA00022801"/>
    </source>
</evidence>
<proteinExistence type="inferred from homology"/>
<comment type="similarity">
    <text evidence="1">Belongs to the thioesterase PaaI family.</text>
</comment>
<dbReference type="GO" id="GO:0047617">
    <property type="term" value="F:fatty acyl-CoA hydrolase activity"/>
    <property type="evidence" value="ECO:0007669"/>
    <property type="project" value="InterPro"/>
</dbReference>
<dbReference type="NCBIfam" id="TIGR00369">
    <property type="entry name" value="unchar_dom_1"/>
    <property type="match status" value="1"/>
</dbReference>
<evidence type="ECO:0000313" key="5">
    <source>
        <dbReference type="Proteomes" id="UP000321548"/>
    </source>
</evidence>
<dbReference type="Gene3D" id="3.10.129.10">
    <property type="entry name" value="Hotdog Thioesterase"/>
    <property type="match status" value="1"/>
</dbReference>
<keyword evidence="2" id="KW-0378">Hydrolase</keyword>
<dbReference type="CDD" id="cd03443">
    <property type="entry name" value="PaaI_thioesterase"/>
    <property type="match status" value="1"/>
</dbReference>
<sequence length="123" mass="13559">MHLGALWRDLGPGRSELVLDQQPHHSNSLEMAHGGVVMTLLDVAMARAGSTLAEPERGERSVLITIEMKTTFMAPATGKIRAEGRVLRRTSSMAFCEADLFDGHGHLSARASGTFRYLKQRRQ</sequence>
<dbReference type="SUPFAM" id="SSF54637">
    <property type="entry name" value="Thioesterase/thiol ester dehydrase-isomerase"/>
    <property type="match status" value="1"/>
</dbReference>
<name>A0A5C8P218_9BURK</name>
<protein>
    <submittedName>
        <fullName evidence="4">PaaI family thioesterase</fullName>
    </submittedName>
</protein>
<evidence type="ECO:0000313" key="4">
    <source>
        <dbReference type="EMBL" id="TXL67422.1"/>
    </source>
</evidence>
<feature type="domain" description="Thioesterase" evidence="3">
    <location>
        <begin position="32"/>
        <end position="108"/>
    </location>
</feature>
<keyword evidence="5" id="KW-1185">Reference proteome</keyword>
<dbReference type="InterPro" id="IPR029069">
    <property type="entry name" value="HotDog_dom_sf"/>
</dbReference>
<comment type="caution">
    <text evidence="4">The sequence shown here is derived from an EMBL/GenBank/DDBJ whole genome shotgun (WGS) entry which is preliminary data.</text>
</comment>
<dbReference type="InterPro" id="IPR039298">
    <property type="entry name" value="ACOT13"/>
</dbReference>
<gene>
    <name evidence="4" type="ORF">FHP08_05645</name>
</gene>